<keyword evidence="1" id="KW-1185">Reference proteome</keyword>
<protein>
    <submittedName>
        <fullName evidence="2">Protein kinase domain-containing protein</fullName>
    </submittedName>
</protein>
<sequence>MKTCEKNSEEVHEIIHNSLTFSLYSRGELLGSGGFAKCYLLTDINTGRKVAGTTRKKYPYETSKPKYP</sequence>
<evidence type="ECO:0000313" key="2">
    <source>
        <dbReference type="WBParaSite" id="SPAL_0000082825.1"/>
    </source>
</evidence>
<dbReference type="InterPro" id="IPR011009">
    <property type="entry name" value="Kinase-like_dom_sf"/>
</dbReference>
<dbReference type="SUPFAM" id="SSF56112">
    <property type="entry name" value="Protein kinase-like (PK-like)"/>
    <property type="match status" value="1"/>
</dbReference>
<dbReference type="Gene3D" id="3.30.200.20">
    <property type="entry name" value="Phosphorylase Kinase, domain 1"/>
    <property type="match status" value="1"/>
</dbReference>
<reference evidence="2" key="1">
    <citation type="submission" date="2017-02" db="UniProtKB">
        <authorList>
            <consortium name="WormBaseParasite"/>
        </authorList>
    </citation>
    <scope>IDENTIFICATION</scope>
</reference>
<name>A0A0N5B426_STREA</name>
<dbReference type="STRING" id="174720.A0A0N5B426"/>
<accession>A0A0N5B426</accession>
<evidence type="ECO:0000313" key="1">
    <source>
        <dbReference type="Proteomes" id="UP000046392"/>
    </source>
</evidence>
<proteinExistence type="predicted"/>
<organism evidence="1 2">
    <name type="scientific">Strongyloides papillosus</name>
    <name type="common">Intestinal threadworm</name>
    <dbReference type="NCBI Taxonomy" id="174720"/>
    <lineage>
        <taxon>Eukaryota</taxon>
        <taxon>Metazoa</taxon>
        <taxon>Ecdysozoa</taxon>
        <taxon>Nematoda</taxon>
        <taxon>Chromadorea</taxon>
        <taxon>Rhabditida</taxon>
        <taxon>Tylenchina</taxon>
        <taxon>Panagrolaimomorpha</taxon>
        <taxon>Strongyloidoidea</taxon>
        <taxon>Strongyloididae</taxon>
        <taxon>Strongyloides</taxon>
    </lineage>
</organism>
<dbReference type="Proteomes" id="UP000046392">
    <property type="component" value="Unplaced"/>
</dbReference>
<dbReference type="AlphaFoldDB" id="A0A0N5B426"/>
<dbReference type="WBParaSite" id="SPAL_0000082825.1">
    <property type="protein sequence ID" value="SPAL_0000082825.1"/>
    <property type="gene ID" value="SPAL_0000082825"/>
</dbReference>